<reference evidence="1" key="1">
    <citation type="submission" date="2014-11" db="EMBL/GenBank/DDBJ databases">
        <authorList>
            <person name="Amaro Gonzalez C."/>
        </authorList>
    </citation>
    <scope>NUCLEOTIDE SEQUENCE</scope>
</reference>
<proteinExistence type="predicted"/>
<organism evidence="1">
    <name type="scientific">Anguilla anguilla</name>
    <name type="common">European freshwater eel</name>
    <name type="synonym">Muraena anguilla</name>
    <dbReference type="NCBI Taxonomy" id="7936"/>
    <lineage>
        <taxon>Eukaryota</taxon>
        <taxon>Metazoa</taxon>
        <taxon>Chordata</taxon>
        <taxon>Craniata</taxon>
        <taxon>Vertebrata</taxon>
        <taxon>Euteleostomi</taxon>
        <taxon>Actinopterygii</taxon>
        <taxon>Neopterygii</taxon>
        <taxon>Teleostei</taxon>
        <taxon>Anguilliformes</taxon>
        <taxon>Anguillidae</taxon>
        <taxon>Anguilla</taxon>
    </lineage>
</organism>
<protein>
    <submittedName>
        <fullName evidence="1">Uncharacterized protein</fullName>
    </submittedName>
</protein>
<reference evidence="1" key="2">
    <citation type="journal article" date="2015" name="Fish Shellfish Immunol.">
        <title>Early steps in the European eel (Anguilla anguilla)-Vibrio vulnificus interaction in the gills: Role of the RtxA13 toxin.</title>
        <authorList>
            <person name="Callol A."/>
            <person name="Pajuelo D."/>
            <person name="Ebbesson L."/>
            <person name="Teles M."/>
            <person name="MacKenzie S."/>
            <person name="Amaro C."/>
        </authorList>
    </citation>
    <scope>NUCLEOTIDE SEQUENCE</scope>
</reference>
<evidence type="ECO:0000313" key="1">
    <source>
        <dbReference type="EMBL" id="JAH96476.1"/>
    </source>
</evidence>
<dbReference type="AlphaFoldDB" id="A0A0E9X1Z5"/>
<accession>A0A0E9X1Z5</accession>
<sequence>MEIAKLLNISTVEEEKKKQNRYSGCTFLSLTLECHCPWVLCRNYLNGLPAPDTVQ</sequence>
<name>A0A0E9X1Z5_ANGAN</name>
<dbReference type="EMBL" id="GBXM01012101">
    <property type="protein sequence ID" value="JAH96476.1"/>
    <property type="molecule type" value="Transcribed_RNA"/>
</dbReference>